<organism evidence="5">
    <name type="scientific">Myoviridae sp. ctXho31</name>
    <dbReference type="NCBI Taxonomy" id="2825122"/>
    <lineage>
        <taxon>Viruses</taxon>
        <taxon>Duplodnaviria</taxon>
        <taxon>Heunggongvirae</taxon>
        <taxon>Uroviricota</taxon>
        <taxon>Caudoviricetes</taxon>
    </lineage>
</organism>
<accession>A0A8S5TWR2</accession>
<protein>
    <submittedName>
        <fullName evidence="5">Minor tail protein</fullName>
    </submittedName>
</protein>
<keyword evidence="2" id="KW-1188">Viral release from host cell</keyword>
<feature type="coiled-coil region" evidence="3">
    <location>
        <begin position="58"/>
        <end position="85"/>
    </location>
</feature>
<dbReference type="PANTHER" id="PTHR37813:SF1">
    <property type="entry name" value="FELS-2 PROPHAGE PROTEIN"/>
    <property type="match status" value="1"/>
</dbReference>
<proteinExistence type="predicted"/>
<feature type="coiled-coil region" evidence="3">
    <location>
        <begin position="799"/>
        <end position="836"/>
    </location>
</feature>
<dbReference type="EMBL" id="BK015950">
    <property type="protein sequence ID" value="DAF86644.1"/>
    <property type="molecule type" value="Genomic_DNA"/>
</dbReference>
<evidence type="ECO:0000256" key="2">
    <source>
        <dbReference type="ARBA" id="ARBA00022612"/>
    </source>
</evidence>
<dbReference type="PANTHER" id="PTHR37813">
    <property type="entry name" value="FELS-2 PROPHAGE PROTEIN"/>
    <property type="match status" value="1"/>
</dbReference>
<dbReference type="GO" id="GO:0098003">
    <property type="term" value="P:viral tail assembly"/>
    <property type="evidence" value="ECO:0007669"/>
    <property type="project" value="UniProtKB-KW"/>
</dbReference>
<evidence type="ECO:0000256" key="3">
    <source>
        <dbReference type="SAM" id="Coils"/>
    </source>
</evidence>
<evidence type="ECO:0000256" key="1">
    <source>
        <dbReference type="ARBA" id="ARBA00022465"/>
    </source>
</evidence>
<sequence length="1154" mass="126753">MAGSIKGIIVEIGGDTSGLQKALSKVNSATSSLSKELTGINRLLKLDPKNTELLSQKQAVLSENIETTKNKLAQLQDIQEQALQKGIDKNKEQQENWRALQRTIDSTKIKLNKLLLEQNGWNVNGKKIEEFGEKIVKVSSKIDNLGSKLTKTLTTSVLALGVASSKSAIDFESAFAGVEKTVDGTAEQMASLKQGIRDMSKEIPSSATEISAVAEAAGQLGIQTDNILGFSKVMIDMGNSTNLSSDEAATSLARFANITQMSQKDFNKLGSSIVDLGNNFATTESEIVDMALRLAGAGHQVGMSEGQILGLATALSSVGIEAEMGGSAMSKALVKMQNAVEMGSGKLQTVLKKLNMPLRELELSAENDSMGFKSLCDSIGMTSTEVKQLITAGTNLGDFASISGMSAEQFKKAWKDDATSALTSFIKGLGDAENKGESAITMLSEMGLTEVRLRDSLLRAANAGNLFNSAIETGTKAWGENVALTNEANKRYETTESKLKITINKLKDFGTAIGNKLLPSFNRILDSSEKWLKKLEKMDDATIDNIIKIGLFVAAVGPLVSVLGKIGTVSGNTIKYLGKFAQKIGELDVKSKTATTTFSKFSNGLGSFAGKASLVVAGTSAIIGILTSLDKKINETVQKSLSASDDFINNISMQNQARQNNIDAINETLNANLSEINNVKSLKKELSSLVDENGKVKNGYELRTKFILNELNKALGTEYSQTDNIINNYRNLQDEIDKLILKKKAQIILDANEEKYKDAIKNKTKLYEDYLATQKAIADKKQEIVDINSQWYLFEGDRLSDLKKAEEQYNNLNNILKEQSQKINEYSYDIQKYDENSKLILSGKVEDLKKIEQSTAETYRSVTNTQELELSKRIKNETDNLNQKKKIYDIEKQVNKDAKNSIYATNVEESQKNVSLIAEELVSMTSSVNELSPELITAWTTLATNSRENYNNAIAQMPRDMQDKINEITAFVRNDTSVKDAAKFLGQEAVNQLNISSKFEEAGKNWIKGVSKGINNRLLRQEALSSMHSFGVEGLNAIRQQAWDEHSPSKETEKAAINLLKGVTKGINKEKSSTISNMLKFGQEFMNKFNESMSLNFNSLQNIPKLQSSISQTISTQLQPKIFQPNVVINTQHLDNNEMNRIIDTVNKKFGMQI</sequence>
<dbReference type="Pfam" id="PF10145">
    <property type="entry name" value="PhageMin_Tail"/>
    <property type="match status" value="1"/>
</dbReference>
<keyword evidence="1" id="KW-1245">Viral tail assembly</keyword>
<reference evidence="5" key="1">
    <citation type="journal article" date="2021" name="Proc. Natl. Acad. Sci. U.S.A.">
        <title>A Catalog of Tens of Thousands of Viruses from Human Metagenomes Reveals Hidden Associations with Chronic Diseases.</title>
        <authorList>
            <person name="Tisza M.J."/>
            <person name="Buck C.B."/>
        </authorList>
    </citation>
    <scope>NUCLEOTIDE SEQUENCE</scope>
    <source>
        <strain evidence="5">CtXho31</strain>
    </source>
</reference>
<dbReference type="InterPro" id="IPR010090">
    <property type="entry name" value="Phage_tape_meas"/>
</dbReference>
<feature type="domain" description="Phage tail tape measure protein" evidence="4">
    <location>
        <begin position="195"/>
        <end position="391"/>
    </location>
</feature>
<dbReference type="NCBIfam" id="TIGR01760">
    <property type="entry name" value="tape_meas_TP901"/>
    <property type="match status" value="1"/>
</dbReference>
<evidence type="ECO:0000259" key="4">
    <source>
        <dbReference type="Pfam" id="PF10145"/>
    </source>
</evidence>
<keyword evidence="3" id="KW-0175">Coiled coil</keyword>
<evidence type="ECO:0000313" key="5">
    <source>
        <dbReference type="EMBL" id="DAF86644.1"/>
    </source>
</evidence>
<name>A0A8S5TWR2_9CAUD</name>